<name>A0A1E7JK22_9ACTN</name>
<dbReference type="PANTHER" id="PTHR43732:SF1">
    <property type="entry name" value="RIBOSE 5-PHOSPHATE ISOMERASE"/>
    <property type="match status" value="1"/>
</dbReference>
<evidence type="ECO:0000256" key="6">
    <source>
        <dbReference type="ARBA" id="ARBA00066901"/>
    </source>
</evidence>
<sequence length="150" mass="15797">MKIAVAADDAGLELKNILSRMLSEDPRVTEVHDHGVHVPDDDRPYPPLGIAAAEAVARGEADRALLVCGTGIGMCVSANKVPGIRATVAHDAYSVERSVESNDCQVLAMGARVIGPELAKRVVGEWLGHTFDPASPSAAKVARISAYEQS</sequence>
<comment type="similarity">
    <text evidence="2">Belongs to the LacAB/RpiB family.</text>
</comment>
<protein>
    <recommendedName>
        <fullName evidence="6">D-erythrulose 4-phosphate isomerase</fullName>
        <ecNumber evidence="6">5.3.1.34</ecNumber>
    </recommendedName>
</protein>
<evidence type="ECO:0000256" key="1">
    <source>
        <dbReference type="ARBA" id="ARBA00004939"/>
    </source>
</evidence>
<evidence type="ECO:0000256" key="5">
    <source>
        <dbReference type="ARBA" id="ARBA00060528"/>
    </source>
</evidence>
<comment type="pathway">
    <text evidence="5">Carbohydrate metabolism; D-threitol degradation.</text>
</comment>
<dbReference type="Pfam" id="PF02502">
    <property type="entry name" value="LacAB_rpiB"/>
    <property type="match status" value="1"/>
</dbReference>
<dbReference type="PATRIC" id="fig|933944.5.peg.2761"/>
<keyword evidence="3 7" id="KW-0413">Isomerase</keyword>
<dbReference type="GO" id="GO:0071322">
    <property type="term" value="P:cellular response to carbohydrate stimulus"/>
    <property type="evidence" value="ECO:0007669"/>
    <property type="project" value="UniProtKB-ARBA"/>
</dbReference>
<dbReference type="InterPro" id="IPR051812">
    <property type="entry name" value="SPI_LacAB/RpiB"/>
</dbReference>
<dbReference type="SUPFAM" id="SSF89623">
    <property type="entry name" value="Ribose/Galactose isomerase RpiB/AlsB"/>
    <property type="match status" value="1"/>
</dbReference>
<dbReference type="AlphaFoldDB" id="A0A1E7JK22"/>
<dbReference type="RefSeq" id="WP_070011594.1">
    <property type="nucleotide sequence ID" value="NZ_LJGS01000041.1"/>
</dbReference>
<dbReference type="STRING" id="933944.AN215_17345"/>
<accession>A0A1E7JK22</accession>
<evidence type="ECO:0000313" key="8">
    <source>
        <dbReference type="Proteomes" id="UP000176087"/>
    </source>
</evidence>
<evidence type="ECO:0000256" key="3">
    <source>
        <dbReference type="ARBA" id="ARBA00023235"/>
    </source>
</evidence>
<dbReference type="GO" id="GO:0016052">
    <property type="term" value="P:carbohydrate catabolic process"/>
    <property type="evidence" value="ECO:0007669"/>
    <property type="project" value="UniProtKB-ARBA"/>
</dbReference>
<evidence type="ECO:0000313" key="7">
    <source>
        <dbReference type="EMBL" id="OEU87996.1"/>
    </source>
</evidence>
<dbReference type="GO" id="GO:0009758">
    <property type="term" value="P:carbohydrate utilization"/>
    <property type="evidence" value="ECO:0007669"/>
    <property type="project" value="UniProtKB-ARBA"/>
</dbReference>
<comment type="caution">
    <text evidence="7">The sequence shown here is derived from an EMBL/GenBank/DDBJ whole genome shotgun (WGS) entry which is preliminary data.</text>
</comment>
<dbReference type="PANTHER" id="PTHR43732">
    <property type="entry name" value="RIBOSE 5-PHOSPHATE ISOMERASE-RELATED"/>
    <property type="match status" value="1"/>
</dbReference>
<evidence type="ECO:0000256" key="2">
    <source>
        <dbReference type="ARBA" id="ARBA00008754"/>
    </source>
</evidence>
<dbReference type="OrthoDB" id="1778624at2"/>
<dbReference type="NCBIfam" id="TIGR02133">
    <property type="entry name" value="RPI_actino"/>
    <property type="match status" value="1"/>
</dbReference>
<dbReference type="InterPro" id="IPR003500">
    <property type="entry name" value="RpiB_LacA_LacB"/>
</dbReference>
<comment type="pathway">
    <text evidence="1">Carbohydrate metabolism; erythritol degradation.</text>
</comment>
<dbReference type="InterPro" id="IPR011860">
    <property type="entry name" value="Rib-5-P_Isoase_Actino"/>
</dbReference>
<dbReference type="EC" id="5.3.1.34" evidence="6"/>
<gene>
    <name evidence="7" type="ORF">AN215_17345</name>
</gene>
<dbReference type="NCBIfam" id="NF004051">
    <property type="entry name" value="PRK05571.1"/>
    <property type="match status" value="1"/>
</dbReference>
<evidence type="ECO:0000256" key="4">
    <source>
        <dbReference type="ARBA" id="ARBA00051490"/>
    </source>
</evidence>
<dbReference type="Gene3D" id="3.40.1400.10">
    <property type="entry name" value="Sugar-phosphate isomerase, RpiB/LacA/LacB"/>
    <property type="match status" value="1"/>
</dbReference>
<comment type="catalytic activity">
    <reaction evidence="4">
        <text>D-erythrulose 4-phosphate = D-erythrose 4-phosphate</text>
        <dbReference type="Rhea" id="RHEA:48784"/>
        <dbReference type="ChEBI" id="CHEBI:16897"/>
        <dbReference type="ChEBI" id="CHEBI:90796"/>
        <dbReference type="EC" id="5.3.1.34"/>
    </reaction>
</comment>
<dbReference type="Proteomes" id="UP000176087">
    <property type="component" value="Unassembled WGS sequence"/>
</dbReference>
<dbReference type="EMBL" id="LJGT01000040">
    <property type="protein sequence ID" value="OEU87996.1"/>
    <property type="molecule type" value="Genomic_DNA"/>
</dbReference>
<dbReference type="FunFam" id="3.40.1400.10:FF:000004">
    <property type="entry name" value="Ribose 5-phosphate isomerase"/>
    <property type="match status" value="1"/>
</dbReference>
<keyword evidence="8" id="KW-1185">Reference proteome</keyword>
<organism evidence="7 8">
    <name type="scientific">Streptomyces abyssalis</name>
    <dbReference type="NCBI Taxonomy" id="933944"/>
    <lineage>
        <taxon>Bacteria</taxon>
        <taxon>Bacillati</taxon>
        <taxon>Actinomycetota</taxon>
        <taxon>Actinomycetes</taxon>
        <taxon>Kitasatosporales</taxon>
        <taxon>Streptomycetaceae</taxon>
        <taxon>Streptomyces</taxon>
    </lineage>
</organism>
<dbReference type="NCBIfam" id="TIGR00689">
    <property type="entry name" value="rpiB_lacA_lacB"/>
    <property type="match status" value="1"/>
</dbReference>
<dbReference type="GO" id="GO:0016861">
    <property type="term" value="F:intramolecular oxidoreductase activity, interconverting aldoses and ketoses"/>
    <property type="evidence" value="ECO:0007669"/>
    <property type="project" value="UniProtKB-ARBA"/>
</dbReference>
<dbReference type="InterPro" id="IPR036569">
    <property type="entry name" value="RpiB_LacA_LacB_sf"/>
</dbReference>
<reference evidence="7 8" key="1">
    <citation type="journal article" date="2016" name="Front. Microbiol.">
        <title>Comparative Genomics Analysis of Streptomyces Species Reveals Their Adaptation to the Marine Environment and Their Diversity at the Genomic Level.</title>
        <authorList>
            <person name="Tian X."/>
            <person name="Zhang Z."/>
            <person name="Yang T."/>
            <person name="Chen M."/>
            <person name="Li J."/>
            <person name="Chen F."/>
            <person name="Yang J."/>
            <person name="Li W."/>
            <person name="Zhang B."/>
            <person name="Zhang Z."/>
            <person name="Wu J."/>
            <person name="Zhang C."/>
            <person name="Long L."/>
            <person name="Xiao J."/>
        </authorList>
    </citation>
    <scope>NUCLEOTIDE SEQUENCE [LARGE SCALE GENOMIC DNA]</scope>
    <source>
        <strain evidence="7 8">SCSIO 10390</strain>
    </source>
</reference>
<proteinExistence type="inferred from homology"/>
<dbReference type="PIRSF" id="PIRSF005384">
    <property type="entry name" value="RpiB_LacA_B"/>
    <property type="match status" value="1"/>
</dbReference>